<keyword evidence="4" id="KW-1185">Reference proteome</keyword>
<dbReference type="Proteomes" id="UP000772196">
    <property type="component" value="Unassembled WGS sequence"/>
</dbReference>
<keyword evidence="2" id="KW-1133">Transmembrane helix</keyword>
<organism evidence="3 4">
    <name type="scientific">Streptomyces physcomitrii</name>
    <dbReference type="NCBI Taxonomy" id="2724184"/>
    <lineage>
        <taxon>Bacteria</taxon>
        <taxon>Bacillati</taxon>
        <taxon>Actinomycetota</taxon>
        <taxon>Actinomycetes</taxon>
        <taxon>Kitasatosporales</taxon>
        <taxon>Streptomycetaceae</taxon>
        <taxon>Streptomyces</taxon>
    </lineage>
</organism>
<feature type="region of interest" description="Disordered" evidence="1">
    <location>
        <begin position="245"/>
        <end position="274"/>
    </location>
</feature>
<evidence type="ECO:0000313" key="3">
    <source>
        <dbReference type="EMBL" id="NKI42535.1"/>
    </source>
</evidence>
<name>A0ABX1H5E9_9ACTN</name>
<accession>A0ABX1H5E9</accession>
<gene>
    <name evidence="3" type="ORF">HFV08_15090</name>
</gene>
<feature type="compositionally biased region" description="Low complexity" evidence="1">
    <location>
        <begin position="1"/>
        <end position="18"/>
    </location>
</feature>
<feature type="compositionally biased region" description="Low complexity" evidence="1">
    <location>
        <begin position="47"/>
        <end position="63"/>
    </location>
</feature>
<evidence type="ECO:0000313" key="4">
    <source>
        <dbReference type="Proteomes" id="UP000772196"/>
    </source>
</evidence>
<dbReference type="EMBL" id="JAAWWP010000008">
    <property type="protein sequence ID" value="NKI42535.1"/>
    <property type="molecule type" value="Genomic_DNA"/>
</dbReference>
<evidence type="ECO:0000256" key="2">
    <source>
        <dbReference type="SAM" id="Phobius"/>
    </source>
</evidence>
<feature type="transmembrane region" description="Helical" evidence="2">
    <location>
        <begin position="115"/>
        <end position="135"/>
    </location>
</feature>
<sequence length="342" mass="35240">MSYNQPGPYGGQPQQPGPYGQGGGQPPQQPGPYGGQQGPYGQPPQQPQQQPGYGYPQQPPQQAGGYGYPQQPPPPQQGYGYPQQPQGFPQQQPYGQPNTYVPGPQQGGGGGKKTGLIIGAVAVVAAIAVGAYFVLGGSDGGGGLEDDGPHILTAPESIMDGYKRYGPEPKPEEANSSEAGKLASGGVTDAKGLSTIYTTISITPGETPEPSEIAASKAVTYSGLYGKVKDPESALDQAIAGMKKAVEDGNESGSSSPSGSKDMKFVGEPESVEPSNLEGAIMKCQKGEAKDATGQSDTQYLCFWADYSTIGMGIPAAGGKGVGLEDSARITADLRKEVRVKK</sequence>
<comment type="caution">
    <text evidence="3">The sequence shown here is derived from an EMBL/GenBank/DDBJ whole genome shotgun (WGS) entry which is preliminary data.</text>
</comment>
<reference evidence="3 4" key="1">
    <citation type="submission" date="2020-04" db="EMBL/GenBank/DDBJ databases">
        <title>Phylogenetic Diversity and Antibacterial Activity against Ralstonia solanacearum of Endophytic Actinomycete Isolated from Moss.</title>
        <authorList>
            <person name="Zhuang X."/>
        </authorList>
    </citation>
    <scope>NUCLEOTIDE SEQUENCE [LARGE SCALE GENOMIC DNA]</scope>
    <source>
        <strain evidence="3 4">LD120</strain>
    </source>
</reference>
<feature type="compositionally biased region" description="Low complexity" evidence="1">
    <location>
        <begin position="77"/>
        <end position="97"/>
    </location>
</feature>
<keyword evidence="2" id="KW-0472">Membrane</keyword>
<protein>
    <submittedName>
        <fullName evidence="3">Uncharacterized protein</fullName>
    </submittedName>
</protein>
<proteinExistence type="predicted"/>
<feature type="region of interest" description="Disordered" evidence="1">
    <location>
        <begin position="1"/>
        <end position="111"/>
    </location>
</feature>
<evidence type="ECO:0000256" key="1">
    <source>
        <dbReference type="SAM" id="MobiDB-lite"/>
    </source>
</evidence>
<keyword evidence="2" id="KW-0812">Transmembrane</keyword>
<feature type="region of interest" description="Disordered" evidence="1">
    <location>
        <begin position="166"/>
        <end position="185"/>
    </location>
</feature>
<dbReference type="RefSeq" id="WP_168539718.1">
    <property type="nucleotide sequence ID" value="NZ_JAAWWP010000008.1"/>
</dbReference>